<feature type="transmembrane region" description="Helical" evidence="5">
    <location>
        <begin position="328"/>
        <end position="350"/>
    </location>
</feature>
<reference evidence="7 8" key="1">
    <citation type="journal article" date="2013" name="PLoS ONE">
        <title>Genome-Wide Relatedness of Treponema pedis, from Gingiva and Necrotic Skin Lesions of Pigs, with the Human Oral Pathogen Treponema denticola.</title>
        <authorList>
            <person name="Svartstrom O."/>
            <person name="Mushtaq M."/>
            <person name="Pringle M."/>
            <person name="Segerman B."/>
        </authorList>
    </citation>
    <scope>NUCLEOTIDE SEQUENCE [LARGE SCALE GENOMIC DNA]</scope>
    <source>
        <strain evidence="7">T A4</strain>
    </source>
</reference>
<dbReference type="GO" id="GO:0016020">
    <property type="term" value="C:membrane"/>
    <property type="evidence" value="ECO:0007669"/>
    <property type="project" value="UniProtKB-SubCell"/>
</dbReference>
<dbReference type="Pfam" id="PF07690">
    <property type="entry name" value="MFS_1"/>
    <property type="match status" value="1"/>
</dbReference>
<feature type="domain" description="Major facilitator superfamily (MFS) profile" evidence="6">
    <location>
        <begin position="1"/>
        <end position="385"/>
    </location>
</feature>
<gene>
    <name evidence="7" type="ORF">TPE_2616</name>
</gene>
<dbReference type="PROSITE" id="PS50850">
    <property type="entry name" value="MFS"/>
    <property type="match status" value="1"/>
</dbReference>
<dbReference type="GO" id="GO:0022857">
    <property type="term" value="F:transmembrane transporter activity"/>
    <property type="evidence" value="ECO:0007669"/>
    <property type="project" value="InterPro"/>
</dbReference>
<feature type="transmembrane region" description="Helical" evidence="5">
    <location>
        <begin position="34"/>
        <end position="57"/>
    </location>
</feature>
<dbReference type="InterPro" id="IPR020846">
    <property type="entry name" value="MFS_dom"/>
</dbReference>
<proteinExistence type="predicted"/>
<feature type="transmembrane region" description="Helical" evidence="5">
    <location>
        <begin position="243"/>
        <end position="261"/>
    </location>
</feature>
<sequence length="387" mass="42249">MKKSNLFILLSSITTVSAAFGSGVLYAYILANSVSYVELGVLTSVMLILTIILEYPSGIIADYIGRKKTYALGAFFASLFYILPALNTSFIILLIAMIFGAACDAFFSGSLEGWLQSSENSDKDKNSIPALIIKSRRITTALTIFVLLITGIITKRNFSYSIILLCSSAGFIAACLLAVFTGNDTKSELSTPALLVKESFKEIFSKKAHWPFFVLLATAFSVFSIYCLFYQKMAENLGLGGSSLLYVKALAALGLFLGALLTGKLKKVKNIKNAFIFIYVLMIISWILFIPASSILFIIAILCYNIAAGVVLPFYFSNILPMLNKEIVSSAISLLNALASVLAVFATMIGSCLLQYYSLKICLMFTIIILLFGFIVTFLTAPKKDIK</sequence>
<evidence type="ECO:0000313" key="7">
    <source>
        <dbReference type="EMBL" id="AGT45088.1"/>
    </source>
</evidence>
<name>S6A252_9SPIR</name>
<dbReference type="InterPro" id="IPR011701">
    <property type="entry name" value="MFS"/>
</dbReference>
<feature type="transmembrane region" description="Helical" evidence="5">
    <location>
        <begin position="69"/>
        <end position="86"/>
    </location>
</feature>
<evidence type="ECO:0000313" key="8">
    <source>
        <dbReference type="Proteomes" id="UP000015620"/>
    </source>
</evidence>
<protein>
    <recommendedName>
        <fullName evidence="6">Major facilitator superfamily (MFS) profile domain-containing protein</fullName>
    </recommendedName>
</protein>
<feature type="transmembrane region" description="Helical" evidence="5">
    <location>
        <begin position="273"/>
        <end position="289"/>
    </location>
</feature>
<keyword evidence="3 5" id="KW-1133">Transmembrane helix</keyword>
<evidence type="ECO:0000256" key="5">
    <source>
        <dbReference type="SAM" id="Phobius"/>
    </source>
</evidence>
<dbReference type="PANTHER" id="PTHR23530:SF1">
    <property type="entry name" value="PERMEASE, MAJOR FACILITATOR SUPERFAMILY-RELATED"/>
    <property type="match status" value="1"/>
</dbReference>
<evidence type="ECO:0000256" key="2">
    <source>
        <dbReference type="ARBA" id="ARBA00022692"/>
    </source>
</evidence>
<feature type="transmembrane region" description="Helical" evidence="5">
    <location>
        <begin position="356"/>
        <end position="381"/>
    </location>
</feature>
<dbReference type="OrthoDB" id="9816124at2"/>
<dbReference type="GeneID" id="301091040"/>
<comment type="subcellular location">
    <subcellularLocation>
        <location evidence="1">Membrane</location>
        <topology evidence="1">Multi-pass membrane protein</topology>
    </subcellularLocation>
</comment>
<keyword evidence="4 5" id="KW-0472">Membrane</keyword>
<dbReference type="Proteomes" id="UP000015620">
    <property type="component" value="Chromosome"/>
</dbReference>
<dbReference type="PATRIC" id="fig|1291379.3.peg.2587"/>
<evidence type="ECO:0000256" key="4">
    <source>
        <dbReference type="ARBA" id="ARBA00023136"/>
    </source>
</evidence>
<dbReference type="Gene3D" id="1.20.1250.20">
    <property type="entry name" value="MFS general substrate transporter like domains"/>
    <property type="match status" value="1"/>
</dbReference>
<feature type="transmembrane region" description="Helical" evidence="5">
    <location>
        <begin position="210"/>
        <end position="231"/>
    </location>
</feature>
<keyword evidence="8" id="KW-1185">Reference proteome</keyword>
<dbReference type="HOGENOM" id="CLU_046685_9_1_12"/>
<organism evidence="7 8">
    <name type="scientific">Treponema pedis str. T A4</name>
    <dbReference type="NCBI Taxonomy" id="1291379"/>
    <lineage>
        <taxon>Bacteria</taxon>
        <taxon>Pseudomonadati</taxon>
        <taxon>Spirochaetota</taxon>
        <taxon>Spirochaetia</taxon>
        <taxon>Spirochaetales</taxon>
        <taxon>Treponemataceae</taxon>
        <taxon>Treponema</taxon>
    </lineage>
</organism>
<dbReference type="PROSITE" id="PS00216">
    <property type="entry name" value="SUGAR_TRANSPORT_1"/>
    <property type="match status" value="1"/>
</dbReference>
<feature type="transmembrane region" description="Helical" evidence="5">
    <location>
        <begin position="295"/>
        <end position="316"/>
    </location>
</feature>
<evidence type="ECO:0000256" key="1">
    <source>
        <dbReference type="ARBA" id="ARBA00004141"/>
    </source>
</evidence>
<dbReference type="InterPro" id="IPR036259">
    <property type="entry name" value="MFS_trans_sf"/>
</dbReference>
<keyword evidence="2 5" id="KW-0812">Transmembrane</keyword>
<dbReference type="EMBL" id="CP004120">
    <property type="protein sequence ID" value="AGT45088.1"/>
    <property type="molecule type" value="Genomic_DNA"/>
</dbReference>
<evidence type="ECO:0000259" key="6">
    <source>
        <dbReference type="PROSITE" id="PS50850"/>
    </source>
</evidence>
<accession>S6A252</accession>
<feature type="transmembrane region" description="Helical" evidence="5">
    <location>
        <begin position="160"/>
        <end position="180"/>
    </location>
</feature>
<dbReference type="AlphaFoldDB" id="S6A252"/>
<dbReference type="RefSeq" id="WP_020966384.1">
    <property type="nucleotide sequence ID" value="NC_022097.1"/>
</dbReference>
<dbReference type="InterPro" id="IPR005829">
    <property type="entry name" value="Sugar_transporter_CS"/>
</dbReference>
<dbReference type="STRING" id="1291379.TPE_2616"/>
<dbReference type="KEGG" id="tped:TPE_2616"/>
<dbReference type="InterPro" id="IPR053160">
    <property type="entry name" value="MFS_DHA3_Transporter"/>
</dbReference>
<dbReference type="PANTHER" id="PTHR23530">
    <property type="entry name" value="TRANSPORT PROTEIN-RELATED"/>
    <property type="match status" value="1"/>
</dbReference>
<dbReference type="SUPFAM" id="SSF103473">
    <property type="entry name" value="MFS general substrate transporter"/>
    <property type="match status" value="1"/>
</dbReference>
<evidence type="ECO:0000256" key="3">
    <source>
        <dbReference type="ARBA" id="ARBA00022989"/>
    </source>
</evidence>
<feature type="transmembrane region" description="Helical" evidence="5">
    <location>
        <begin position="136"/>
        <end position="154"/>
    </location>
</feature>